<sequence length="441" mass="49366">MTTHIQEPSAKKSIFANIILIIALSILLAGMAYFGYRLRQTSIEREQIKEDYSMVNNITFGLFSVDQWRNKIVSVVEGQVGDFKMTAKQKAELQAQVEAQLSGLVKKTVAEFNKPQKSIGGKLKKFAFKQFVDPKKIQALVPSFARTIIAKINSPASIKRLKGIATSKIDQLEKQTYDSTEFAGAAVTKYIAKKYNVSDPDQFNKKINIRLEGINKATQNAAWAMIACLVVALGIWLLMRNQTKLHTTHFIVSLLFAVVILAVGITTPIIEVDARIQSLNFMLMGEKIVFENQVLFFQSKSILDIIWVLIKQPKPDSVVIGVLIFIFVIIFPVLRLIGKGIHILGNHEFGENKVVRYLALDSGKWDMADVMVVGILMTYIGLNGILKSQLSNLNIHNDFLTTMTVNNTSLQPGYYVFVGYVAYAIILSLIMKRITPNDTII</sequence>
<keyword evidence="3" id="KW-1185">Reference proteome</keyword>
<feature type="transmembrane region" description="Helical" evidence="1">
    <location>
        <begin position="367"/>
        <end position="386"/>
    </location>
</feature>
<proteinExistence type="predicted"/>
<protein>
    <submittedName>
        <fullName evidence="2">Paraquat-inducible protein A</fullName>
    </submittedName>
</protein>
<feature type="transmembrane region" description="Helical" evidence="1">
    <location>
        <begin position="413"/>
        <end position="431"/>
    </location>
</feature>
<feature type="transmembrane region" description="Helical" evidence="1">
    <location>
        <begin position="318"/>
        <end position="337"/>
    </location>
</feature>
<feature type="transmembrane region" description="Helical" evidence="1">
    <location>
        <begin position="14"/>
        <end position="36"/>
    </location>
</feature>
<reference evidence="3" key="1">
    <citation type="journal article" date="2019" name="Int. J. Syst. Evol. Microbiol.">
        <title>The Global Catalogue of Microorganisms (GCM) 10K type strain sequencing project: providing services to taxonomists for standard genome sequencing and annotation.</title>
        <authorList>
            <consortium name="The Broad Institute Genomics Platform"/>
            <consortium name="The Broad Institute Genome Sequencing Center for Infectious Disease"/>
            <person name="Wu L."/>
            <person name="Ma J."/>
        </authorList>
    </citation>
    <scope>NUCLEOTIDE SEQUENCE [LARGE SCALE GENOMIC DNA]</scope>
    <source>
        <strain evidence="3">CCM 8691</strain>
    </source>
</reference>
<accession>A0ABV8P963</accession>
<dbReference type="EMBL" id="JBHSBW010000007">
    <property type="protein sequence ID" value="MFC4210906.1"/>
    <property type="molecule type" value="Genomic_DNA"/>
</dbReference>
<feature type="transmembrane region" description="Helical" evidence="1">
    <location>
        <begin position="221"/>
        <end position="238"/>
    </location>
</feature>
<dbReference type="RefSeq" id="WP_378983228.1">
    <property type="nucleotide sequence ID" value="NZ_JBHSBW010000007.1"/>
</dbReference>
<organism evidence="2 3">
    <name type="scientific">Pedobacter lithocola</name>
    <dbReference type="NCBI Taxonomy" id="1908239"/>
    <lineage>
        <taxon>Bacteria</taxon>
        <taxon>Pseudomonadati</taxon>
        <taxon>Bacteroidota</taxon>
        <taxon>Sphingobacteriia</taxon>
        <taxon>Sphingobacteriales</taxon>
        <taxon>Sphingobacteriaceae</taxon>
        <taxon>Pedobacter</taxon>
    </lineage>
</organism>
<keyword evidence="1" id="KW-1133">Transmembrane helix</keyword>
<evidence type="ECO:0000256" key="1">
    <source>
        <dbReference type="SAM" id="Phobius"/>
    </source>
</evidence>
<evidence type="ECO:0000313" key="2">
    <source>
        <dbReference type="EMBL" id="MFC4210906.1"/>
    </source>
</evidence>
<dbReference type="Pfam" id="PF04403">
    <property type="entry name" value="PqiA"/>
    <property type="match status" value="1"/>
</dbReference>
<dbReference type="InterPro" id="IPR007498">
    <property type="entry name" value="PqiA-like"/>
</dbReference>
<name>A0ABV8P963_9SPHI</name>
<evidence type="ECO:0000313" key="3">
    <source>
        <dbReference type="Proteomes" id="UP001595789"/>
    </source>
</evidence>
<keyword evidence="1" id="KW-0812">Transmembrane</keyword>
<keyword evidence="1" id="KW-0472">Membrane</keyword>
<feature type="transmembrane region" description="Helical" evidence="1">
    <location>
        <begin position="250"/>
        <end position="270"/>
    </location>
</feature>
<dbReference type="Proteomes" id="UP001595789">
    <property type="component" value="Unassembled WGS sequence"/>
</dbReference>
<comment type="caution">
    <text evidence="2">The sequence shown here is derived from an EMBL/GenBank/DDBJ whole genome shotgun (WGS) entry which is preliminary data.</text>
</comment>
<gene>
    <name evidence="2" type="ORF">ACFOWA_06925</name>
</gene>